<accession>A0A0N4UBF5</accession>
<protein>
    <submittedName>
        <fullName evidence="4">Secreted protein</fullName>
    </submittedName>
</protein>
<dbReference type="WBParaSite" id="DME_0000453101-mRNA-1">
    <property type="protein sequence ID" value="DME_0000453101-mRNA-1"/>
    <property type="gene ID" value="DME_0000453101"/>
</dbReference>
<sequence length="98" mass="11498">MIELRLEKFQIFLVSHVELQSAILILPVERYCGLNKVYYENCIWDTYTNLRFACTPLTTCKCIANFFEENGNCLPIPTTRGHRLSSQDVNHYFRSDCK</sequence>
<dbReference type="Proteomes" id="UP000274756">
    <property type="component" value="Unassembled WGS sequence"/>
</dbReference>
<name>A0A0N4UBF5_DRAME</name>
<evidence type="ECO:0000313" key="4">
    <source>
        <dbReference type="WBParaSite" id="DME_0000453101-mRNA-1"/>
    </source>
</evidence>
<gene>
    <name evidence="1" type="ORF">DME_LOCUS8414</name>
</gene>
<dbReference type="Proteomes" id="UP000038040">
    <property type="component" value="Unplaced"/>
</dbReference>
<proteinExistence type="predicted"/>
<evidence type="ECO:0000313" key="1">
    <source>
        <dbReference type="EMBL" id="VDN58441.1"/>
    </source>
</evidence>
<reference evidence="4" key="1">
    <citation type="submission" date="2017-02" db="UniProtKB">
        <authorList>
            <consortium name="WormBaseParasite"/>
        </authorList>
    </citation>
    <scope>IDENTIFICATION</scope>
</reference>
<dbReference type="EMBL" id="UYYG01001168">
    <property type="protein sequence ID" value="VDN58441.1"/>
    <property type="molecule type" value="Genomic_DNA"/>
</dbReference>
<keyword evidence="3" id="KW-1185">Reference proteome</keyword>
<reference evidence="1 3" key="2">
    <citation type="submission" date="2018-11" db="EMBL/GenBank/DDBJ databases">
        <authorList>
            <consortium name="Pathogen Informatics"/>
        </authorList>
    </citation>
    <scope>NUCLEOTIDE SEQUENCE [LARGE SCALE GENOMIC DNA]</scope>
</reference>
<organism evidence="2 4">
    <name type="scientific">Dracunculus medinensis</name>
    <name type="common">Guinea worm</name>
    <dbReference type="NCBI Taxonomy" id="318479"/>
    <lineage>
        <taxon>Eukaryota</taxon>
        <taxon>Metazoa</taxon>
        <taxon>Ecdysozoa</taxon>
        <taxon>Nematoda</taxon>
        <taxon>Chromadorea</taxon>
        <taxon>Rhabditida</taxon>
        <taxon>Spirurina</taxon>
        <taxon>Dracunculoidea</taxon>
        <taxon>Dracunculidae</taxon>
        <taxon>Dracunculus</taxon>
    </lineage>
</organism>
<dbReference type="AlphaFoldDB" id="A0A0N4UBF5"/>
<evidence type="ECO:0000313" key="3">
    <source>
        <dbReference type="Proteomes" id="UP000274756"/>
    </source>
</evidence>
<evidence type="ECO:0000313" key="2">
    <source>
        <dbReference type="Proteomes" id="UP000038040"/>
    </source>
</evidence>